<evidence type="ECO:0000256" key="1">
    <source>
        <dbReference type="SAM" id="MobiDB-lite"/>
    </source>
</evidence>
<sequence>MATDSRASRRSLLKGEPMGTIESHPIQQSPGITRPWEFAGGAFRNPPLRPDQEGQMSGNSSSWRKRNPRTAAFIRAHQHAPTPPVGAASEKAAAAHDHAAHHPP</sequence>
<feature type="region of interest" description="Disordered" evidence="1">
    <location>
        <begin position="1"/>
        <end position="104"/>
    </location>
</feature>
<protein>
    <submittedName>
        <fullName evidence="2">Uncharacterized protein</fullName>
    </submittedName>
</protein>
<reference evidence="2" key="5">
    <citation type="journal article" date="2021" name="G3 (Bethesda)">
        <title>Aegilops tauschii genome assembly Aet v5.0 features greater sequence contiguity and improved annotation.</title>
        <authorList>
            <person name="Wang L."/>
            <person name="Zhu T."/>
            <person name="Rodriguez J.C."/>
            <person name="Deal K.R."/>
            <person name="Dubcovsky J."/>
            <person name="McGuire P.E."/>
            <person name="Lux T."/>
            <person name="Spannagl M."/>
            <person name="Mayer K.F.X."/>
            <person name="Baldrich P."/>
            <person name="Meyers B.C."/>
            <person name="Huo N."/>
            <person name="Gu Y.Q."/>
            <person name="Zhou H."/>
            <person name="Devos K.M."/>
            <person name="Bennetzen J.L."/>
            <person name="Unver T."/>
            <person name="Budak H."/>
            <person name="Gulick P.J."/>
            <person name="Galiba G."/>
            <person name="Kalapos B."/>
            <person name="Nelson D.R."/>
            <person name="Li P."/>
            <person name="You F.M."/>
            <person name="Luo M.C."/>
            <person name="Dvorak J."/>
        </authorList>
    </citation>
    <scope>NUCLEOTIDE SEQUENCE [LARGE SCALE GENOMIC DNA]</scope>
    <source>
        <strain evidence="2">cv. AL8/78</strain>
    </source>
</reference>
<feature type="compositionally biased region" description="Basic and acidic residues" evidence="1">
    <location>
        <begin position="93"/>
        <end position="104"/>
    </location>
</feature>
<dbReference type="EnsemblPlants" id="AET5Gv20230300.15">
    <property type="protein sequence ID" value="AET5Gv20230300.15"/>
    <property type="gene ID" value="AET5Gv20230300"/>
</dbReference>
<reference evidence="2" key="3">
    <citation type="journal article" date="2017" name="Nature">
        <title>Genome sequence of the progenitor of the wheat D genome Aegilops tauschii.</title>
        <authorList>
            <person name="Luo M.C."/>
            <person name="Gu Y.Q."/>
            <person name="Puiu D."/>
            <person name="Wang H."/>
            <person name="Twardziok S.O."/>
            <person name="Deal K.R."/>
            <person name="Huo N."/>
            <person name="Zhu T."/>
            <person name="Wang L."/>
            <person name="Wang Y."/>
            <person name="McGuire P.E."/>
            <person name="Liu S."/>
            <person name="Long H."/>
            <person name="Ramasamy R.K."/>
            <person name="Rodriguez J.C."/>
            <person name="Van S.L."/>
            <person name="Yuan L."/>
            <person name="Wang Z."/>
            <person name="Xia Z."/>
            <person name="Xiao L."/>
            <person name="Anderson O.D."/>
            <person name="Ouyang S."/>
            <person name="Liang Y."/>
            <person name="Zimin A.V."/>
            <person name="Pertea G."/>
            <person name="Qi P."/>
            <person name="Bennetzen J.L."/>
            <person name="Dai X."/>
            <person name="Dawson M.W."/>
            <person name="Muller H.G."/>
            <person name="Kugler K."/>
            <person name="Rivarola-Duarte L."/>
            <person name="Spannagl M."/>
            <person name="Mayer K.F.X."/>
            <person name="Lu F.H."/>
            <person name="Bevan M.W."/>
            <person name="Leroy P."/>
            <person name="Li P."/>
            <person name="You F.M."/>
            <person name="Sun Q."/>
            <person name="Liu Z."/>
            <person name="Lyons E."/>
            <person name="Wicker T."/>
            <person name="Salzberg S.L."/>
            <person name="Devos K.M."/>
            <person name="Dvorak J."/>
        </authorList>
    </citation>
    <scope>NUCLEOTIDE SEQUENCE [LARGE SCALE GENOMIC DNA]</scope>
    <source>
        <strain evidence="2">cv. AL8/78</strain>
    </source>
</reference>
<keyword evidence="3" id="KW-1185">Reference proteome</keyword>
<dbReference type="Gramene" id="AET5Gv20230300.15">
    <property type="protein sequence ID" value="AET5Gv20230300.15"/>
    <property type="gene ID" value="AET5Gv20230300"/>
</dbReference>
<dbReference type="AlphaFoldDB" id="A0A453JXJ1"/>
<reference evidence="2" key="4">
    <citation type="submission" date="2019-03" db="UniProtKB">
        <authorList>
            <consortium name="EnsemblPlants"/>
        </authorList>
    </citation>
    <scope>IDENTIFICATION</scope>
</reference>
<dbReference type="Proteomes" id="UP000015105">
    <property type="component" value="Chromosome 5D"/>
</dbReference>
<name>A0A453JXJ1_AEGTS</name>
<reference evidence="3" key="2">
    <citation type="journal article" date="2017" name="Nat. Plants">
        <title>The Aegilops tauschii genome reveals multiple impacts of transposons.</title>
        <authorList>
            <person name="Zhao G."/>
            <person name="Zou C."/>
            <person name="Li K."/>
            <person name="Wang K."/>
            <person name="Li T."/>
            <person name="Gao L."/>
            <person name="Zhang X."/>
            <person name="Wang H."/>
            <person name="Yang Z."/>
            <person name="Liu X."/>
            <person name="Jiang W."/>
            <person name="Mao L."/>
            <person name="Kong X."/>
            <person name="Jiao Y."/>
            <person name="Jia J."/>
        </authorList>
    </citation>
    <scope>NUCLEOTIDE SEQUENCE [LARGE SCALE GENOMIC DNA]</scope>
    <source>
        <strain evidence="3">cv. AL8/78</strain>
    </source>
</reference>
<accession>A0A453JXJ1</accession>
<evidence type="ECO:0000313" key="2">
    <source>
        <dbReference type="EnsemblPlants" id="AET5Gv20230300.15"/>
    </source>
</evidence>
<evidence type="ECO:0000313" key="3">
    <source>
        <dbReference type="Proteomes" id="UP000015105"/>
    </source>
</evidence>
<proteinExistence type="predicted"/>
<organism evidence="2 3">
    <name type="scientific">Aegilops tauschii subsp. strangulata</name>
    <name type="common">Goatgrass</name>
    <dbReference type="NCBI Taxonomy" id="200361"/>
    <lineage>
        <taxon>Eukaryota</taxon>
        <taxon>Viridiplantae</taxon>
        <taxon>Streptophyta</taxon>
        <taxon>Embryophyta</taxon>
        <taxon>Tracheophyta</taxon>
        <taxon>Spermatophyta</taxon>
        <taxon>Magnoliopsida</taxon>
        <taxon>Liliopsida</taxon>
        <taxon>Poales</taxon>
        <taxon>Poaceae</taxon>
        <taxon>BOP clade</taxon>
        <taxon>Pooideae</taxon>
        <taxon>Triticodae</taxon>
        <taxon>Triticeae</taxon>
        <taxon>Triticinae</taxon>
        <taxon>Aegilops</taxon>
    </lineage>
</organism>
<reference evidence="3" key="1">
    <citation type="journal article" date="2014" name="Science">
        <title>Ancient hybridizations among the ancestral genomes of bread wheat.</title>
        <authorList>
            <consortium name="International Wheat Genome Sequencing Consortium,"/>
            <person name="Marcussen T."/>
            <person name="Sandve S.R."/>
            <person name="Heier L."/>
            <person name="Spannagl M."/>
            <person name="Pfeifer M."/>
            <person name="Jakobsen K.S."/>
            <person name="Wulff B.B."/>
            <person name="Steuernagel B."/>
            <person name="Mayer K.F."/>
            <person name="Olsen O.A."/>
        </authorList>
    </citation>
    <scope>NUCLEOTIDE SEQUENCE [LARGE SCALE GENOMIC DNA]</scope>
    <source>
        <strain evidence="3">cv. AL8/78</strain>
    </source>
</reference>